<dbReference type="PANTHER" id="PTHR31321">
    <property type="entry name" value="ACYL-COA THIOESTER HYDROLASE YBHC-RELATED"/>
    <property type="match status" value="1"/>
</dbReference>
<dbReference type="GO" id="GO:0005576">
    <property type="term" value="C:extracellular region"/>
    <property type="evidence" value="ECO:0007669"/>
    <property type="project" value="UniProtKB-SubCell"/>
</dbReference>
<dbReference type="GO" id="GO:0042545">
    <property type="term" value="P:cell wall modification"/>
    <property type="evidence" value="ECO:0007669"/>
    <property type="project" value="InterPro"/>
</dbReference>
<reference evidence="13 14" key="1">
    <citation type="journal article" date="2019" name="Nat. Ecol. Evol.">
        <title>Megaphylogeny resolves global patterns of mushroom evolution.</title>
        <authorList>
            <person name="Varga T."/>
            <person name="Krizsan K."/>
            <person name="Foldi C."/>
            <person name="Dima B."/>
            <person name="Sanchez-Garcia M."/>
            <person name="Sanchez-Ramirez S."/>
            <person name="Szollosi G.J."/>
            <person name="Szarkandi J.G."/>
            <person name="Papp V."/>
            <person name="Albert L."/>
            <person name="Andreopoulos W."/>
            <person name="Angelini C."/>
            <person name="Antonin V."/>
            <person name="Barry K.W."/>
            <person name="Bougher N.L."/>
            <person name="Buchanan P."/>
            <person name="Buyck B."/>
            <person name="Bense V."/>
            <person name="Catcheside P."/>
            <person name="Chovatia M."/>
            <person name="Cooper J."/>
            <person name="Damon W."/>
            <person name="Desjardin D."/>
            <person name="Finy P."/>
            <person name="Geml J."/>
            <person name="Haridas S."/>
            <person name="Hughes K."/>
            <person name="Justo A."/>
            <person name="Karasinski D."/>
            <person name="Kautmanova I."/>
            <person name="Kiss B."/>
            <person name="Kocsube S."/>
            <person name="Kotiranta H."/>
            <person name="LaButti K.M."/>
            <person name="Lechner B.E."/>
            <person name="Liimatainen K."/>
            <person name="Lipzen A."/>
            <person name="Lukacs Z."/>
            <person name="Mihaltcheva S."/>
            <person name="Morgado L.N."/>
            <person name="Niskanen T."/>
            <person name="Noordeloos M.E."/>
            <person name="Ohm R.A."/>
            <person name="Ortiz-Santana B."/>
            <person name="Ovrebo C."/>
            <person name="Racz N."/>
            <person name="Riley R."/>
            <person name="Savchenko A."/>
            <person name="Shiryaev A."/>
            <person name="Soop K."/>
            <person name="Spirin V."/>
            <person name="Szebenyi C."/>
            <person name="Tomsovsky M."/>
            <person name="Tulloss R.E."/>
            <person name="Uehling J."/>
            <person name="Grigoriev I.V."/>
            <person name="Vagvolgyi C."/>
            <person name="Papp T."/>
            <person name="Martin F.M."/>
            <person name="Miettinen O."/>
            <person name="Hibbett D.S."/>
            <person name="Nagy L.G."/>
        </authorList>
    </citation>
    <scope>NUCLEOTIDE SEQUENCE [LARGE SCALE GENOMIC DNA]</scope>
    <source>
        <strain evidence="13 14">CBS 309.79</strain>
    </source>
</reference>
<dbReference type="AlphaFoldDB" id="A0A5C3QMG5"/>
<evidence type="ECO:0000256" key="7">
    <source>
        <dbReference type="ARBA" id="ARBA00022801"/>
    </source>
</evidence>
<evidence type="ECO:0000256" key="8">
    <source>
        <dbReference type="ARBA" id="ARBA00023085"/>
    </source>
</evidence>
<protein>
    <recommendedName>
        <fullName evidence="4">pectinesterase</fullName>
        <ecNumber evidence="4">3.1.1.11</ecNumber>
    </recommendedName>
    <alternativeName>
        <fullName evidence="9">Pectin methylesterase A</fullName>
    </alternativeName>
</protein>
<evidence type="ECO:0000256" key="1">
    <source>
        <dbReference type="ARBA" id="ARBA00004613"/>
    </source>
</evidence>
<proteinExistence type="inferred from homology"/>
<evidence type="ECO:0000256" key="11">
    <source>
        <dbReference type="SAM" id="SignalP"/>
    </source>
</evidence>
<comment type="pathway">
    <text evidence="2">Glycan metabolism; pectin degradation; 2-dehydro-3-deoxy-D-gluconate from pectin: step 1/5.</text>
</comment>
<dbReference type="Gene3D" id="2.160.20.10">
    <property type="entry name" value="Single-stranded right-handed beta-helix, Pectin lyase-like"/>
    <property type="match status" value="1"/>
</dbReference>
<evidence type="ECO:0000256" key="2">
    <source>
        <dbReference type="ARBA" id="ARBA00005184"/>
    </source>
</evidence>
<dbReference type="PANTHER" id="PTHR31321:SF57">
    <property type="entry name" value="PECTINESTERASE 53-RELATED"/>
    <property type="match status" value="1"/>
</dbReference>
<dbReference type="InterPro" id="IPR011050">
    <property type="entry name" value="Pectin_lyase_fold/virulence"/>
</dbReference>
<feature type="domain" description="Pectinesterase catalytic" evidence="12">
    <location>
        <begin position="29"/>
        <end position="295"/>
    </location>
</feature>
<organism evidence="13 14">
    <name type="scientific">Pterulicium gracile</name>
    <dbReference type="NCBI Taxonomy" id="1884261"/>
    <lineage>
        <taxon>Eukaryota</taxon>
        <taxon>Fungi</taxon>
        <taxon>Dikarya</taxon>
        <taxon>Basidiomycota</taxon>
        <taxon>Agaricomycotina</taxon>
        <taxon>Agaricomycetes</taxon>
        <taxon>Agaricomycetidae</taxon>
        <taxon>Agaricales</taxon>
        <taxon>Pleurotineae</taxon>
        <taxon>Pterulaceae</taxon>
        <taxon>Pterulicium</taxon>
    </lineage>
</organism>
<dbReference type="SUPFAM" id="SSF51126">
    <property type="entry name" value="Pectin lyase-like"/>
    <property type="match status" value="1"/>
</dbReference>
<evidence type="ECO:0000259" key="12">
    <source>
        <dbReference type="Pfam" id="PF01095"/>
    </source>
</evidence>
<sequence>MAAFQFFLLFLLYPLARAASRTSPPAGSIVVRQSGTQSGEFNTISKAIASLSGTSARSIFIYPGTYREQVVIRYGGPLTVYGSTTDTVNWKSNTVTIPNNLNAQDNGGNDTSGTLRALSNDFKLYNVNVANTYGAGKQAGAVSARGTRQGYYGCRFTGYQDTLFADANNGYQCYSNCLIEGAVDYIYGHASAWFGECTISSVGGGAITANSRETTADTGYYVFDHSTIQGASGTSLKGKVYLGRPWRVLARVVYQNSALSDVVHADGWTTMAAGATPSFHEFANSGAGASTSVRKNGCSSISAAINKNAVVGSDWGKWVDKTY</sequence>
<comment type="subcellular location">
    <subcellularLocation>
        <location evidence="1">Secreted</location>
    </subcellularLocation>
</comment>
<dbReference type="STRING" id="1884261.A0A5C3QMG5"/>
<evidence type="ECO:0000256" key="3">
    <source>
        <dbReference type="ARBA" id="ARBA00008891"/>
    </source>
</evidence>
<evidence type="ECO:0000313" key="14">
    <source>
        <dbReference type="Proteomes" id="UP000305067"/>
    </source>
</evidence>
<evidence type="ECO:0000256" key="4">
    <source>
        <dbReference type="ARBA" id="ARBA00013229"/>
    </source>
</evidence>
<evidence type="ECO:0000256" key="5">
    <source>
        <dbReference type="ARBA" id="ARBA00022525"/>
    </source>
</evidence>
<feature type="signal peptide" evidence="11">
    <location>
        <begin position="1"/>
        <end position="18"/>
    </location>
</feature>
<gene>
    <name evidence="13" type="ORF">BDV98DRAFT_626099</name>
</gene>
<dbReference type="FunFam" id="2.160.20.10:FF:000014">
    <property type="entry name" value="Pectinesterase"/>
    <property type="match status" value="1"/>
</dbReference>
<keyword evidence="6 11" id="KW-0732">Signal</keyword>
<dbReference type="GO" id="GO:0030599">
    <property type="term" value="F:pectinesterase activity"/>
    <property type="evidence" value="ECO:0007669"/>
    <property type="project" value="UniProtKB-EC"/>
</dbReference>
<accession>A0A5C3QMG5</accession>
<comment type="catalytic activity">
    <reaction evidence="10">
        <text>[(1-&gt;4)-alpha-D-galacturonosyl methyl ester](n) + n H2O = [(1-&gt;4)-alpha-D-galacturonosyl](n) + n methanol + n H(+)</text>
        <dbReference type="Rhea" id="RHEA:22380"/>
        <dbReference type="Rhea" id="RHEA-COMP:14570"/>
        <dbReference type="Rhea" id="RHEA-COMP:14573"/>
        <dbReference type="ChEBI" id="CHEBI:15377"/>
        <dbReference type="ChEBI" id="CHEBI:15378"/>
        <dbReference type="ChEBI" id="CHEBI:17790"/>
        <dbReference type="ChEBI" id="CHEBI:140522"/>
        <dbReference type="ChEBI" id="CHEBI:140523"/>
        <dbReference type="EC" id="3.1.1.11"/>
    </reaction>
</comment>
<dbReference type="EC" id="3.1.1.11" evidence="4"/>
<name>A0A5C3QMG5_9AGAR</name>
<dbReference type="InterPro" id="IPR012334">
    <property type="entry name" value="Pectin_lyas_fold"/>
</dbReference>
<evidence type="ECO:0000256" key="9">
    <source>
        <dbReference type="ARBA" id="ARBA00042203"/>
    </source>
</evidence>
<dbReference type="UniPathway" id="UPA00545">
    <property type="reaction ID" value="UER00823"/>
</dbReference>
<dbReference type="InterPro" id="IPR000070">
    <property type="entry name" value="Pectinesterase_cat"/>
</dbReference>
<dbReference type="EMBL" id="ML178833">
    <property type="protein sequence ID" value="TFK99563.1"/>
    <property type="molecule type" value="Genomic_DNA"/>
</dbReference>
<keyword evidence="5" id="KW-0964">Secreted</keyword>
<keyword evidence="8" id="KW-0063">Aspartyl esterase</keyword>
<evidence type="ECO:0000256" key="10">
    <source>
        <dbReference type="ARBA" id="ARBA00047928"/>
    </source>
</evidence>
<dbReference type="GO" id="GO:0045490">
    <property type="term" value="P:pectin catabolic process"/>
    <property type="evidence" value="ECO:0007669"/>
    <property type="project" value="UniProtKB-UniPathway"/>
</dbReference>
<evidence type="ECO:0000313" key="13">
    <source>
        <dbReference type="EMBL" id="TFK99563.1"/>
    </source>
</evidence>
<keyword evidence="14" id="KW-1185">Reference proteome</keyword>
<feature type="chain" id="PRO_5023114269" description="pectinesterase" evidence="11">
    <location>
        <begin position="19"/>
        <end position="323"/>
    </location>
</feature>
<keyword evidence="7" id="KW-0378">Hydrolase</keyword>
<evidence type="ECO:0000256" key="6">
    <source>
        <dbReference type="ARBA" id="ARBA00022729"/>
    </source>
</evidence>
<comment type="similarity">
    <text evidence="3">Belongs to the pectinesterase family.</text>
</comment>
<dbReference type="Proteomes" id="UP000305067">
    <property type="component" value="Unassembled WGS sequence"/>
</dbReference>
<dbReference type="Pfam" id="PF01095">
    <property type="entry name" value="Pectinesterase"/>
    <property type="match status" value="1"/>
</dbReference>
<dbReference type="OrthoDB" id="2019149at2759"/>